<keyword evidence="5 9" id="KW-0812">Transmembrane</keyword>
<feature type="transmembrane region" description="Helical" evidence="9">
    <location>
        <begin position="112"/>
        <end position="135"/>
    </location>
</feature>
<dbReference type="GO" id="GO:0055085">
    <property type="term" value="P:transmembrane transport"/>
    <property type="evidence" value="ECO:0007669"/>
    <property type="project" value="InterPro"/>
</dbReference>
<dbReference type="EMBL" id="JACIEX010000001">
    <property type="protein sequence ID" value="MBB4092149.1"/>
    <property type="molecule type" value="Genomic_DNA"/>
</dbReference>
<dbReference type="InterPro" id="IPR000515">
    <property type="entry name" value="MetI-like"/>
</dbReference>
<feature type="transmembrane region" description="Helical" evidence="9">
    <location>
        <begin position="244"/>
        <end position="266"/>
    </location>
</feature>
<dbReference type="Gene3D" id="1.10.3720.10">
    <property type="entry name" value="MetI-like"/>
    <property type="match status" value="1"/>
</dbReference>
<comment type="function">
    <text evidence="8">Probably part of an ABC transporter complex that could be involved in peptide import. Probably responsible for the translocation of the substrate across the membrane.</text>
</comment>
<evidence type="ECO:0000256" key="4">
    <source>
        <dbReference type="ARBA" id="ARBA00022475"/>
    </source>
</evidence>
<dbReference type="Proteomes" id="UP000553980">
    <property type="component" value="Unassembled WGS sequence"/>
</dbReference>
<proteinExistence type="inferred from homology"/>
<keyword evidence="12" id="KW-1185">Reference proteome</keyword>
<comment type="subcellular location">
    <subcellularLocation>
        <location evidence="1">Cell inner membrane</location>
        <topology evidence="1">Multi-pass membrane protein</topology>
    </subcellularLocation>
    <subcellularLocation>
        <location evidence="9">Cell membrane</location>
        <topology evidence="9">Multi-pass membrane protein</topology>
    </subcellularLocation>
</comment>
<feature type="transmembrane region" description="Helical" evidence="9">
    <location>
        <begin position="147"/>
        <end position="170"/>
    </location>
</feature>
<sequence>MTGLPQHFGGALVAGFLIKRILQALFVLVAMTLLVAFAVRLTGDPALMLTQGAGSITEADLARIREGLGLNQPFFVQYWQFLKGLFTMDLGRSFLGGTPVSTLVAGALPATLMLAFASLFVSIVISVPLGIKAAVSRGKWADQLIRICSLVGLSFPNFWLATMLVLLFGISLQWLPPSGMSGIASFIMPALTMGIILTATNVRLVRTAMLETLQSQYIMVARAKGLSENKVLYKHALRNCAIPLITYLGLQFGGLLGGIVVVERVFNWPGMGTLAFDAVAGRDYPVLQATIAILSMLIIGVNLLVDIAYGLVDPRIRTE</sequence>
<keyword evidence="7 9" id="KW-0472">Membrane</keyword>
<keyword evidence="3 9" id="KW-0813">Transport</keyword>
<accession>A0AB34YP88</accession>
<dbReference type="PANTHER" id="PTHR43163">
    <property type="entry name" value="DIPEPTIDE TRANSPORT SYSTEM PERMEASE PROTEIN DPPB-RELATED"/>
    <property type="match status" value="1"/>
</dbReference>
<feature type="domain" description="ABC transmembrane type-1" evidence="10">
    <location>
        <begin position="108"/>
        <end position="305"/>
    </location>
</feature>
<evidence type="ECO:0000313" key="11">
    <source>
        <dbReference type="EMBL" id="MBB4092149.1"/>
    </source>
</evidence>
<dbReference type="InterPro" id="IPR035906">
    <property type="entry name" value="MetI-like_sf"/>
</dbReference>
<dbReference type="PROSITE" id="PS50928">
    <property type="entry name" value="ABC_TM1"/>
    <property type="match status" value="1"/>
</dbReference>
<keyword evidence="6 9" id="KW-1133">Transmembrane helix</keyword>
<protein>
    <submittedName>
        <fullName evidence="11">Peptide/nickel transport system permease protein</fullName>
    </submittedName>
</protein>
<reference evidence="11 12" key="1">
    <citation type="submission" date="2020-08" db="EMBL/GenBank/DDBJ databases">
        <title>Genomic Encyclopedia of Type Strains, Phase IV (KMG-IV): sequencing the most valuable type-strain genomes for metagenomic binning, comparative biology and taxonomic classification.</title>
        <authorList>
            <person name="Goeker M."/>
        </authorList>
    </citation>
    <scope>NUCLEOTIDE SEQUENCE [LARGE SCALE GENOMIC DNA]</scope>
    <source>
        <strain evidence="11 12">DSM 23868</strain>
    </source>
</reference>
<feature type="transmembrane region" description="Helical" evidence="9">
    <location>
        <begin position="182"/>
        <end position="202"/>
    </location>
</feature>
<dbReference type="SUPFAM" id="SSF161098">
    <property type="entry name" value="MetI-like"/>
    <property type="match status" value="1"/>
</dbReference>
<feature type="transmembrane region" description="Helical" evidence="9">
    <location>
        <begin position="286"/>
        <end position="312"/>
    </location>
</feature>
<evidence type="ECO:0000256" key="8">
    <source>
        <dbReference type="ARBA" id="ARBA00025454"/>
    </source>
</evidence>
<evidence type="ECO:0000256" key="2">
    <source>
        <dbReference type="ARBA" id="ARBA00009306"/>
    </source>
</evidence>
<evidence type="ECO:0000259" key="10">
    <source>
        <dbReference type="PROSITE" id="PS50928"/>
    </source>
</evidence>
<evidence type="ECO:0000256" key="6">
    <source>
        <dbReference type="ARBA" id="ARBA00022989"/>
    </source>
</evidence>
<evidence type="ECO:0000256" key="7">
    <source>
        <dbReference type="ARBA" id="ARBA00023136"/>
    </source>
</evidence>
<dbReference type="AlphaFoldDB" id="A0AB34YP88"/>
<organism evidence="11 12">
    <name type="scientific">Brucella pecoris</name>
    <dbReference type="NCBI Taxonomy" id="867683"/>
    <lineage>
        <taxon>Bacteria</taxon>
        <taxon>Pseudomonadati</taxon>
        <taxon>Pseudomonadota</taxon>
        <taxon>Alphaproteobacteria</taxon>
        <taxon>Hyphomicrobiales</taxon>
        <taxon>Brucellaceae</taxon>
        <taxon>Brucella/Ochrobactrum group</taxon>
        <taxon>Brucella</taxon>
    </lineage>
</organism>
<dbReference type="CDD" id="cd06261">
    <property type="entry name" value="TM_PBP2"/>
    <property type="match status" value="1"/>
</dbReference>
<comment type="similarity">
    <text evidence="2 9">Belongs to the binding-protein-dependent transport system permease family.</text>
</comment>
<comment type="caution">
    <text evidence="11">The sequence shown here is derived from an EMBL/GenBank/DDBJ whole genome shotgun (WGS) entry which is preliminary data.</text>
</comment>
<evidence type="ECO:0000256" key="9">
    <source>
        <dbReference type="RuleBase" id="RU363032"/>
    </source>
</evidence>
<evidence type="ECO:0000256" key="3">
    <source>
        <dbReference type="ARBA" id="ARBA00022448"/>
    </source>
</evidence>
<keyword evidence="4" id="KW-1003">Cell membrane</keyword>
<dbReference type="InterPro" id="IPR045621">
    <property type="entry name" value="BPD_transp_1_N"/>
</dbReference>
<evidence type="ECO:0000256" key="1">
    <source>
        <dbReference type="ARBA" id="ARBA00004429"/>
    </source>
</evidence>
<dbReference type="PANTHER" id="PTHR43163:SF6">
    <property type="entry name" value="DIPEPTIDE TRANSPORT SYSTEM PERMEASE PROTEIN DPPB-RELATED"/>
    <property type="match status" value="1"/>
</dbReference>
<evidence type="ECO:0000256" key="5">
    <source>
        <dbReference type="ARBA" id="ARBA00022692"/>
    </source>
</evidence>
<dbReference type="GO" id="GO:0005886">
    <property type="term" value="C:plasma membrane"/>
    <property type="evidence" value="ECO:0007669"/>
    <property type="project" value="UniProtKB-SubCell"/>
</dbReference>
<feature type="transmembrane region" description="Helical" evidence="9">
    <location>
        <begin position="21"/>
        <end position="39"/>
    </location>
</feature>
<dbReference type="Pfam" id="PF00528">
    <property type="entry name" value="BPD_transp_1"/>
    <property type="match status" value="1"/>
</dbReference>
<evidence type="ECO:0000313" key="12">
    <source>
        <dbReference type="Proteomes" id="UP000553980"/>
    </source>
</evidence>
<name>A0AB34YP88_9HYPH</name>
<dbReference type="Pfam" id="PF19300">
    <property type="entry name" value="BPD_transp_1_N"/>
    <property type="match status" value="1"/>
</dbReference>
<gene>
    <name evidence="11" type="ORF">GGQ79_000622</name>
</gene>